<reference evidence="2" key="1">
    <citation type="journal article" date="2020" name="Stud. Mycol.">
        <title>101 Dothideomycetes genomes: a test case for predicting lifestyles and emergence of pathogens.</title>
        <authorList>
            <person name="Haridas S."/>
            <person name="Albert R."/>
            <person name="Binder M."/>
            <person name="Bloem J."/>
            <person name="Labutti K."/>
            <person name="Salamov A."/>
            <person name="Andreopoulos B."/>
            <person name="Baker S."/>
            <person name="Barry K."/>
            <person name="Bills G."/>
            <person name="Bluhm B."/>
            <person name="Cannon C."/>
            <person name="Castanera R."/>
            <person name="Culley D."/>
            <person name="Daum C."/>
            <person name="Ezra D."/>
            <person name="Gonzalez J."/>
            <person name="Henrissat B."/>
            <person name="Kuo A."/>
            <person name="Liang C."/>
            <person name="Lipzen A."/>
            <person name="Lutzoni F."/>
            <person name="Magnuson J."/>
            <person name="Mondo S."/>
            <person name="Nolan M."/>
            <person name="Ohm R."/>
            <person name="Pangilinan J."/>
            <person name="Park H.-J."/>
            <person name="Ramirez L."/>
            <person name="Alfaro M."/>
            <person name="Sun H."/>
            <person name="Tritt A."/>
            <person name="Yoshinaga Y."/>
            <person name="Zwiers L.-H."/>
            <person name="Turgeon B."/>
            <person name="Goodwin S."/>
            <person name="Spatafora J."/>
            <person name="Crous P."/>
            <person name="Grigoriev I."/>
        </authorList>
    </citation>
    <scope>NUCLEOTIDE SEQUENCE</scope>
    <source>
        <strain evidence="2">CBS 121739</strain>
    </source>
</reference>
<feature type="compositionally biased region" description="Low complexity" evidence="1">
    <location>
        <begin position="211"/>
        <end position="226"/>
    </location>
</feature>
<organism evidence="2 3">
    <name type="scientific">Pseudovirgaria hyperparasitica</name>
    <dbReference type="NCBI Taxonomy" id="470096"/>
    <lineage>
        <taxon>Eukaryota</taxon>
        <taxon>Fungi</taxon>
        <taxon>Dikarya</taxon>
        <taxon>Ascomycota</taxon>
        <taxon>Pezizomycotina</taxon>
        <taxon>Dothideomycetes</taxon>
        <taxon>Dothideomycetes incertae sedis</taxon>
        <taxon>Acrospermales</taxon>
        <taxon>Acrospermaceae</taxon>
        <taxon>Pseudovirgaria</taxon>
    </lineage>
</organism>
<proteinExistence type="predicted"/>
<dbReference type="RefSeq" id="XP_033605241.1">
    <property type="nucleotide sequence ID" value="XM_033739354.1"/>
</dbReference>
<evidence type="ECO:0000313" key="3">
    <source>
        <dbReference type="Proteomes" id="UP000799437"/>
    </source>
</evidence>
<dbReference type="GeneID" id="54480408"/>
<feature type="compositionally biased region" description="Basic residues" evidence="1">
    <location>
        <begin position="172"/>
        <end position="181"/>
    </location>
</feature>
<gene>
    <name evidence="2" type="ORF">EJ05DRAFT_15429</name>
</gene>
<accession>A0A6A6WKQ8</accession>
<dbReference type="OrthoDB" id="4776522at2759"/>
<sequence>MPTLKRSKTKETALRSLILSSAIILEGARVQKALHMSQYSSAVNPTVRRHATRTAVRPQCTHIIMDRVYQPDTICQICHFPPALGIVYKCRQDDHQEKTEPNYPFALDSVWATNTISEGPKTLREELTDIGMSDFVIEAAEAGQYTPDQIRILKEDKMQVNEFMADAINQRERKKKKTKSIKRADSTAREDSMQPVATSAEGGMYKDRSGDSSPISQSSSRYSSYQQRRGERCGLISCARCRYYFRDRVYMSFEGVFKGEYEPVTEKDELHIIDASVLRDMNWTKWTRDIPPRGSDAQASSGHSGLTSSSYFSDSEPDNNDSVLYRSKSTTDLTSESTESVNRIGRRFSYRNPLGILKANRSASISSVNTEPATSCTGMETEGDKAFRQHQVETGVQRGFHPSASSSTMGGPPTKWQDALESLFGLSDKSTGSDGLGLGCLQNPLACHPTYPATGAVNIEAPSIHSNASGEVEVEGGVALTEEAVEMHTPDIITQA</sequence>
<dbReference type="Proteomes" id="UP000799437">
    <property type="component" value="Unassembled WGS sequence"/>
</dbReference>
<feature type="compositionally biased region" description="Low complexity" evidence="1">
    <location>
        <begin position="300"/>
        <end position="313"/>
    </location>
</feature>
<feature type="compositionally biased region" description="Low complexity" evidence="1">
    <location>
        <begin position="327"/>
        <end position="338"/>
    </location>
</feature>
<feature type="compositionally biased region" description="Basic and acidic residues" evidence="1">
    <location>
        <begin position="182"/>
        <end position="192"/>
    </location>
</feature>
<protein>
    <submittedName>
        <fullName evidence="2">Uncharacterized protein</fullName>
    </submittedName>
</protein>
<keyword evidence="3" id="KW-1185">Reference proteome</keyword>
<evidence type="ECO:0000256" key="1">
    <source>
        <dbReference type="SAM" id="MobiDB-lite"/>
    </source>
</evidence>
<dbReference type="AlphaFoldDB" id="A0A6A6WKQ8"/>
<dbReference type="EMBL" id="ML996565">
    <property type="protein sequence ID" value="KAF2762790.1"/>
    <property type="molecule type" value="Genomic_DNA"/>
</dbReference>
<feature type="region of interest" description="Disordered" evidence="1">
    <location>
        <begin position="289"/>
        <end position="338"/>
    </location>
</feature>
<name>A0A6A6WKQ8_9PEZI</name>
<feature type="region of interest" description="Disordered" evidence="1">
    <location>
        <begin position="167"/>
        <end position="226"/>
    </location>
</feature>
<evidence type="ECO:0000313" key="2">
    <source>
        <dbReference type="EMBL" id="KAF2762790.1"/>
    </source>
</evidence>